<dbReference type="AlphaFoldDB" id="A0AAW0QUZ0"/>
<dbReference type="EMBL" id="JAQQWP010000006">
    <property type="protein sequence ID" value="KAK8113859.1"/>
    <property type="molecule type" value="Genomic_DNA"/>
</dbReference>
<dbReference type="Proteomes" id="UP001392437">
    <property type="component" value="Unassembled WGS sequence"/>
</dbReference>
<evidence type="ECO:0000313" key="2">
    <source>
        <dbReference type="Proteomes" id="UP001392437"/>
    </source>
</evidence>
<gene>
    <name evidence="1" type="ORF">PG999_005928</name>
</gene>
<accession>A0AAW0QUZ0</accession>
<proteinExistence type="predicted"/>
<reference evidence="1 2" key="1">
    <citation type="submission" date="2023-01" db="EMBL/GenBank/DDBJ databases">
        <title>Analysis of 21 Apiospora genomes using comparative genomics revels a genus with tremendous synthesis potential of carbohydrate active enzymes and secondary metabolites.</title>
        <authorList>
            <person name="Sorensen T."/>
        </authorList>
    </citation>
    <scope>NUCLEOTIDE SEQUENCE [LARGE SCALE GENOMIC DNA]</scope>
    <source>
        <strain evidence="1 2">CBS 117206</strain>
    </source>
</reference>
<dbReference type="InterPro" id="IPR053175">
    <property type="entry name" value="DHMBA_Reg_Transcription_Factor"/>
</dbReference>
<keyword evidence="2" id="KW-1185">Reference proteome</keyword>
<comment type="caution">
    <text evidence="1">The sequence shown here is derived from an EMBL/GenBank/DDBJ whole genome shotgun (WGS) entry which is preliminary data.</text>
</comment>
<dbReference type="PANTHER" id="PTHR38791:SF1">
    <property type="entry name" value="TRANSCRIPTION FACTOR, PUTATIVE-RELATED"/>
    <property type="match status" value="1"/>
</dbReference>
<sequence length="460" mass="52448">MAAGQSAGSPDRQRPTAVPATLQLSLQDEAVAFYLNHYMEPLPPDALGVTRSLDDYICQLSVEFHSDLLGAAIRCMALETYSRVWGYHERASAEAVQHHRTLLSLARRSVGSLSAETMDEGLLGVFFLSRFDASTHTPAALMRKLSESRVHHYNGAMAMLKYWVDHLRGGDGEVESHCRPASSIVKESRRGLLRFLLMHTLEVPGWMKDGEAFGEIGLEQIYDRVTVRTADLRHQVSRLIREQTEGIFSSHESGLPSLDHRLSDLDKEARDLDRMLRDWVDQFQVSWTYQQHTLKPPDDPDRTERTASPSKIYTYSSMSYSMLWAKYAAVRLLVNDAHLKIISLRKQTLVVTDLIMESHCRLVVEQMTDIIVYSKAFFMGELQVSRTPMGEETVVRSTRSNVCQARCKYATWPLSVACSLETVDGFRRLWCKWELHRVGRLAGIKFFEEYQPSNHGFRLD</sequence>
<dbReference type="PANTHER" id="PTHR38791">
    <property type="entry name" value="ZN(II)2CYS6 TRANSCRIPTION FACTOR (EUROFUNG)-RELATED-RELATED"/>
    <property type="match status" value="1"/>
</dbReference>
<evidence type="ECO:0000313" key="1">
    <source>
        <dbReference type="EMBL" id="KAK8113859.1"/>
    </source>
</evidence>
<name>A0AAW0QUZ0_9PEZI</name>
<organism evidence="1 2">
    <name type="scientific">Apiospora kogelbergensis</name>
    <dbReference type="NCBI Taxonomy" id="1337665"/>
    <lineage>
        <taxon>Eukaryota</taxon>
        <taxon>Fungi</taxon>
        <taxon>Dikarya</taxon>
        <taxon>Ascomycota</taxon>
        <taxon>Pezizomycotina</taxon>
        <taxon>Sordariomycetes</taxon>
        <taxon>Xylariomycetidae</taxon>
        <taxon>Amphisphaeriales</taxon>
        <taxon>Apiosporaceae</taxon>
        <taxon>Apiospora</taxon>
    </lineage>
</organism>
<protein>
    <submittedName>
        <fullName evidence="1">Uncharacterized protein</fullName>
    </submittedName>
</protein>